<protein>
    <recommendedName>
        <fullName evidence="5">ATP-grasp domain-containing protein</fullName>
    </recommendedName>
</protein>
<dbReference type="InterPro" id="IPR052032">
    <property type="entry name" value="ATP-dep_AA_Ligase"/>
</dbReference>
<dbReference type="InterPro" id="IPR013815">
    <property type="entry name" value="ATP_grasp_subdomain_1"/>
</dbReference>
<dbReference type="GO" id="GO:0046872">
    <property type="term" value="F:metal ion binding"/>
    <property type="evidence" value="ECO:0007669"/>
    <property type="project" value="InterPro"/>
</dbReference>
<feature type="domain" description="ATP-grasp" evidence="5">
    <location>
        <begin position="120"/>
        <end position="320"/>
    </location>
</feature>
<keyword evidence="2 4" id="KW-0547">Nucleotide-binding</keyword>
<dbReference type="PROSITE" id="PS50975">
    <property type="entry name" value="ATP_GRASP"/>
    <property type="match status" value="1"/>
</dbReference>
<dbReference type="RefSeq" id="WP_189077334.1">
    <property type="nucleotide sequence ID" value="NZ_BMMX01000001.1"/>
</dbReference>
<organism evidence="6 7">
    <name type="scientific">Mangrovihabitans endophyticus</name>
    <dbReference type="NCBI Taxonomy" id="1751298"/>
    <lineage>
        <taxon>Bacteria</taxon>
        <taxon>Bacillati</taxon>
        <taxon>Actinomycetota</taxon>
        <taxon>Actinomycetes</taxon>
        <taxon>Micromonosporales</taxon>
        <taxon>Micromonosporaceae</taxon>
        <taxon>Mangrovihabitans</taxon>
    </lineage>
</organism>
<evidence type="ECO:0000256" key="1">
    <source>
        <dbReference type="ARBA" id="ARBA00022598"/>
    </source>
</evidence>
<keyword evidence="1" id="KW-0436">Ligase</keyword>
<dbReference type="Pfam" id="PF02786">
    <property type="entry name" value="CPSase_L_D2"/>
    <property type="match status" value="1"/>
</dbReference>
<name>A0A8J3BWW6_9ACTN</name>
<evidence type="ECO:0000256" key="4">
    <source>
        <dbReference type="PROSITE-ProRule" id="PRU00409"/>
    </source>
</evidence>
<dbReference type="Proteomes" id="UP000656042">
    <property type="component" value="Unassembled WGS sequence"/>
</dbReference>
<comment type="caution">
    <text evidence="6">The sequence shown here is derived from an EMBL/GenBank/DDBJ whole genome shotgun (WGS) entry which is preliminary data.</text>
</comment>
<reference evidence="6" key="2">
    <citation type="submission" date="2020-09" db="EMBL/GenBank/DDBJ databases">
        <authorList>
            <person name="Sun Q."/>
            <person name="Zhou Y."/>
        </authorList>
    </citation>
    <scope>NUCLEOTIDE SEQUENCE</scope>
    <source>
        <strain evidence="6">CGMCC 4.7299</strain>
    </source>
</reference>
<dbReference type="GO" id="GO:0005524">
    <property type="term" value="F:ATP binding"/>
    <property type="evidence" value="ECO:0007669"/>
    <property type="project" value="UniProtKB-UniRule"/>
</dbReference>
<dbReference type="Gene3D" id="3.30.1490.20">
    <property type="entry name" value="ATP-grasp fold, A domain"/>
    <property type="match status" value="1"/>
</dbReference>
<gene>
    <name evidence="6" type="ORF">GCM10012284_04860</name>
</gene>
<dbReference type="SUPFAM" id="SSF56059">
    <property type="entry name" value="Glutathione synthetase ATP-binding domain-like"/>
    <property type="match status" value="1"/>
</dbReference>
<dbReference type="EMBL" id="BMMX01000001">
    <property type="protein sequence ID" value="GGK73927.1"/>
    <property type="molecule type" value="Genomic_DNA"/>
</dbReference>
<keyword evidence="3 4" id="KW-0067">ATP-binding</keyword>
<accession>A0A8J3BWW6</accession>
<dbReference type="Gene3D" id="3.30.470.20">
    <property type="entry name" value="ATP-grasp fold, B domain"/>
    <property type="match status" value="1"/>
</dbReference>
<dbReference type="GO" id="GO:0016874">
    <property type="term" value="F:ligase activity"/>
    <property type="evidence" value="ECO:0007669"/>
    <property type="project" value="UniProtKB-KW"/>
</dbReference>
<dbReference type="PANTHER" id="PTHR43585:SF2">
    <property type="entry name" value="ATP-GRASP ENZYME FSQD"/>
    <property type="match status" value="1"/>
</dbReference>
<evidence type="ECO:0000313" key="6">
    <source>
        <dbReference type="EMBL" id="GGK73927.1"/>
    </source>
</evidence>
<evidence type="ECO:0000313" key="7">
    <source>
        <dbReference type="Proteomes" id="UP000656042"/>
    </source>
</evidence>
<dbReference type="PANTHER" id="PTHR43585">
    <property type="entry name" value="FUMIPYRROLE BIOSYNTHESIS PROTEIN C"/>
    <property type="match status" value="1"/>
</dbReference>
<dbReference type="Gene3D" id="3.40.50.20">
    <property type="match status" value="1"/>
</dbReference>
<evidence type="ECO:0000256" key="2">
    <source>
        <dbReference type="ARBA" id="ARBA00022741"/>
    </source>
</evidence>
<reference evidence="6" key="1">
    <citation type="journal article" date="2014" name="Int. J. Syst. Evol. Microbiol.">
        <title>Complete genome sequence of Corynebacterium casei LMG S-19264T (=DSM 44701T), isolated from a smear-ripened cheese.</title>
        <authorList>
            <consortium name="US DOE Joint Genome Institute (JGI-PGF)"/>
            <person name="Walter F."/>
            <person name="Albersmeier A."/>
            <person name="Kalinowski J."/>
            <person name="Ruckert C."/>
        </authorList>
    </citation>
    <scope>NUCLEOTIDE SEQUENCE</scope>
    <source>
        <strain evidence="6">CGMCC 4.7299</strain>
    </source>
</reference>
<evidence type="ECO:0000256" key="3">
    <source>
        <dbReference type="ARBA" id="ARBA00022840"/>
    </source>
</evidence>
<dbReference type="InterPro" id="IPR005479">
    <property type="entry name" value="CPAse_ATP-bd"/>
</dbReference>
<keyword evidence="7" id="KW-1185">Reference proteome</keyword>
<proteinExistence type="predicted"/>
<dbReference type="InterPro" id="IPR011761">
    <property type="entry name" value="ATP-grasp"/>
</dbReference>
<sequence>MSLLILHRNPFEPFPYERWLTGYDGEVVVLAARDKFASFAEPVPDGPGPYFTHLELLDDFLDGRRVRARALELARRFGTKLVVALHEGDLLHAAWLREKLGLPGHRTADLAPFRDKLLMKRLAAAAGVPVARHAAPRTAGEALAFADEHGFPVVVKDRAGFNSIGLRILHDRDQLTGQVAGAYADGPRDDLLIEAYVPGRMCHVDGLVVGGETVLAWPSQYQYDLASFGTDHGARVDVTLDPADPLTPRLLELTDRTLAALRPPGSAMLDHAFHAEIFHTADDRLVLCEVAGRTAGAKVREVIVAMFGVNLAECVLRLEVGLPLPPLPSPPPGGGLPRPAAMSGQVLLMKRPGEVRSVPRQPAEPWVSNFWVWAEPGQVIPPAAGSADFLAAAVATAPTRAECEGRLRELGRRFEAQTTMASPR</sequence>
<evidence type="ECO:0000259" key="5">
    <source>
        <dbReference type="PROSITE" id="PS50975"/>
    </source>
</evidence>
<dbReference type="AlphaFoldDB" id="A0A8J3BWW6"/>